<keyword evidence="9 10" id="KW-0424">Laminin EGF-like domain</keyword>
<dbReference type="InterPro" id="IPR002049">
    <property type="entry name" value="LE_dom"/>
</dbReference>
<evidence type="ECO:0000313" key="13">
    <source>
        <dbReference type="Proteomes" id="UP000271974"/>
    </source>
</evidence>
<keyword evidence="6" id="KW-0472">Membrane</keyword>
<keyword evidence="2" id="KW-0880">Kelch repeat</keyword>
<dbReference type="InterPro" id="IPR000742">
    <property type="entry name" value="EGF"/>
</dbReference>
<dbReference type="PROSITE" id="PS01186">
    <property type="entry name" value="EGF_2"/>
    <property type="match status" value="1"/>
</dbReference>
<feature type="disulfide bond" evidence="10">
    <location>
        <begin position="46"/>
        <end position="60"/>
    </location>
</feature>
<comment type="caution">
    <text evidence="12">The sequence shown here is derived from an EMBL/GenBank/DDBJ whole genome shotgun (WGS) entry which is preliminary data.</text>
</comment>
<dbReference type="STRING" id="188477.A0A433TFX5"/>
<feature type="non-terminal residue" evidence="12">
    <location>
        <position position="1"/>
    </location>
</feature>
<proteinExistence type="predicted"/>
<keyword evidence="7 10" id="KW-1015">Disulfide bond</keyword>
<evidence type="ECO:0000256" key="4">
    <source>
        <dbReference type="ARBA" id="ARBA00022729"/>
    </source>
</evidence>
<dbReference type="Proteomes" id="UP000271974">
    <property type="component" value="Unassembled WGS sequence"/>
</dbReference>
<dbReference type="InterPro" id="IPR056737">
    <property type="entry name" value="Beta-prop_ATRN-MKLN-like"/>
</dbReference>
<name>A0A433TFX5_ELYCH</name>
<dbReference type="OrthoDB" id="263283at2759"/>
<comment type="subcellular location">
    <subcellularLocation>
        <location evidence="1">Membrane</location>
        <topology evidence="1">Single-pass membrane protein</topology>
    </subcellularLocation>
</comment>
<dbReference type="GO" id="GO:0016020">
    <property type="term" value="C:membrane"/>
    <property type="evidence" value="ECO:0007669"/>
    <property type="project" value="UniProtKB-SubCell"/>
</dbReference>
<keyword evidence="4" id="KW-0732">Signal</keyword>
<dbReference type="InterPro" id="IPR015915">
    <property type="entry name" value="Kelch-typ_b-propeller"/>
</dbReference>
<keyword evidence="6" id="KW-1133">Transmembrane helix</keyword>
<feature type="domain" description="Laminin EGF-like" evidence="11">
    <location>
        <begin position="13"/>
        <end position="62"/>
    </location>
</feature>
<dbReference type="PROSITE" id="PS01248">
    <property type="entry name" value="EGF_LAM_1"/>
    <property type="match status" value="1"/>
</dbReference>
<dbReference type="Pfam" id="PF24973">
    <property type="entry name" value="EGF_LMN_ATRN"/>
    <property type="match status" value="1"/>
</dbReference>
<feature type="disulfide bond" evidence="10">
    <location>
        <begin position="15"/>
        <end position="32"/>
    </location>
</feature>
<keyword evidence="13" id="KW-1185">Reference proteome</keyword>
<accession>A0A433TFX5</accession>
<keyword evidence="3" id="KW-0812">Transmembrane</keyword>
<evidence type="ECO:0000259" key="11">
    <source>
        <dbReference type="PROSITE" id="PS50027"/>
    </source>
</evidence>
<dbReference type="Gene3D" id="2.10.25.10">
    <property type="entry name" value="Laminin"/>
    <property type="match status" value="2"/>
</dbReference>
<dbReference type="SMART" id="SM00180">
    <property type="entry name" value="EGF_Lam"/>
    <property type="match status" value="1"/>
</dbReference>
<comment type="caution">
    <text evidence="10">Lacks conserved residue(s) required for the propagation of feature annotation.</text>
</comment>
<evidence type="ECO:0000256" key="8">
    <source>
        <dbReference type="ARBA" id="ARBA00023180"/>
    </source>
</evidence>
<dbReference type="PROSITE" id="PS00022">
    <property type="entry name" value="EGF_1"/>
    <property type="match status" value="1"/>
</dbReference>
<evidence type="ECO:0000256" key="6">
    <source>
        <dbReference type="ARBA" id="ARBA00022989"/>
    </source>
</evidence>
<dbReference type="Gene3D" id="2.120.10.80">
    <property type="entry name" value="Kelch-type beta propeller"/>
    <property type="match status" value="2"/>
</dbReference>
<dbReference type="PANTHER" id="PTHR46093">
    <property type="entry name" value="ACYL-COA-BINDING DOMAIN-CONTAINING PROTEIN 5"/>
    <property type="match status" value="1"/>
</dbReference>
<dbReference type="PANTHER" id="PTHR46093:SF19">
    <property type="entry name" value="RAB9 EFFECTOR PROTEIN WITH KELCH MOTIFS-LIKE"/>
    <property type="match status" value="1"/>
</dbReference>
<organism evidence="12 13">
    <name type="scientific">Elysia chlorotica</name>
    <name type="common">Eastern emerald elysia</name>
    <name type="synonym">Sea slug</name>
    <dbReference type="NCBI Taxonomy" id="188477"/>
    <lineage>
        <taxon>Eukaryota</taxon>
        <taxon>Metazoa</taxon>
        <taxon>Spiralia</taxon>
        <taxon>Lophotrochozoa</taxon>
        <taxon>Mollusca</taxon>
        <taxon>Gastropoda</taxon>
        <taxon>Heterobranchia</taxon>
        <taxon>Euthyneura</taxon>
        <taxon>Panpulmonata</taxon>
        <taxon>Sacoglossa</taxon>
        <taxon>Placobranchoidea</taxon>
        <taxon>Plakobranchidae</taxon>
        <taxon>Elysia</taxon>
    </lineage>
</organism>
<evidence type="ECO:0000256" key="3">
    <source>
        <dbReference type="ARBA" id="ARBA00022692"/>
    </source>
</evidence>
<keyword evidence="5" id="KW-0677">Repeat</keyword>
<dbReference type="SUPFAM" id="SSF57196">
    <property type="entry name" value="EGF/Laminin"/>
    <property type="match status" value="1"/>
</dbReference>
<evidence type="ECO:0000256" key="9">
    <source>
        <dbReference type="ARBA" id="ARBA00023292"/>
    </source>
</evidence>
<dbReference type="Pfam" id="PF24981">
    <property type="entry name" value="Beta-prop_ATRN-LZTR1"/>
    <property type="match status" value="1"/>
</dbReference>
<keyword evidence="8" id="KW-0325">Glycoprotein</keyword>
<dbReference type="SUPFAM" id="SSF117281">
    <property type="entry name" value="Kelch motif"/>
    <property type="match status" value="2"/>
</dbReference>
<dbReference type="PROSITE" id="PS50027">
    <property type="entry name" value="EGF_LAM_2"/>
    <property type="match status" value="1"/>
</dbReference>
<protein>
    <recommendedName>
        <fullName evidence="11">Laminin EGF-like domain-containing protein</fullName>
    </recommendedName>
</protein>
<dbReference type="FunFam" id="2.10.25.10:FF:000191">
    <property type="entry name" value="Multiple epidermal growth factor-like domains 8"/>
    <property type="match status" value="1"/>
</dbReference>
<evidence type="ECO:0000256" key="2">
    <source>
        <dbReference type="ARBA" id="ARBA00022441"/>
    </source>
</evidence>
<dbReference type="AlphaFoldDB" id="A0A433TFX5"/>
<evidence type="ECO:0000313" key="12">
    <source>
        <dbReference type="EMBL" id="RUS80436.1"/>
    </source>
</evidence>
<dbReference type="CDD" id="cd00055">
    <property type="entry name" value="EGF_Lam"/>
    <property type="match status" value="1"/>
</dbReference>
<dbReference type="InterPro" id="IPR056863">
    <property type="entry name" value="LMN_ATRN_NET-like_EGF"/>
</dbReference>
<sequence length="624" mass="68973">WGNATSKTGCQPCSCNGHADVSLGSCDVNGTCFCIHNTEGESCESCVEDYFGDPRNNGTCYKRCDVRTFFTNSYAGAIGDYPMPVESKLTMKTVRKDTLKGNSTHCLFIISPSPTVLAEHADLGPITYAINVTGDLQCGKNAVYVYDGIPEFISADESLGSRELGVYCGKNERQTMSVFATLGVATIFVEGDQLENYGVEFKCSYRAMACKVGCSENQVCRHDGLCVCKRGFFGPDCLTPKCPNDCAAELDQGRCQHGLCICKRGYTGADCTERASPHLPDLQLISDSSLALPDPSLSMSWRQVYFLPPHIEGMGPSPRAGHTLTACAGELSELAFLYGGYSPQEGVHDDVWRLNMTDRSWKRIRPRGERLSPGGRYYHSAAYVHLEKMIYVFGGFAHQQEGDFVQPTKSIWKFNILSYVWTKATYPPDWMPALVGHSLTTVGPTLLVVIGGFSVNHSFNDKVFEYNTSRAVMAWTEVKHRQMSGTWPQGLYGHSAVYDQFTDTIYLYGGYFQKSQRFVLSNAMFLYEVRQRKWSMPDIDNLMTYANIEARAFHASVHLGDFMAIIGGMSTGQLGQDLLLYRFGCKDYIKVNLKGFGQLSQATSALGLAAVAHDDAVYIFGGFD</sequence>
<feature type="non-terminal residue" evidence="12">
    <location>
        <position position="624"/>
    </location>
</feature>
<reference evidence="12 13" key="1">
    <citation type="submission" date="2019-01" db="EMBL/GenBank/DDBJ databases">
        <title>A draft genome assembly of the solar-powered sea slug Elysia chlorotica.</title>
        <authorList>
            <person name="Cai H."/>
            <person name="Li Q."/>
            <person name="Fang X."/>
            <person name="Li J."/>
            <person name="Curtis N.E."/>
            <person name="Altenburger A."/>
            <person name="Shibata T."/>
            <person name="Feng M."/>
            <person name="Maeda T."/>
            <person name="Schwartz J.A."/>
            <person name="Shigenobu S."/>
            <person name="Lundholm N."/>
            <person name="Nishiyama T."/>
            <person name="Yang H."/>
            <person name="Hasebe M."/>
            <person name="Li S."/>
            <person name="Pierce S.K."/>
            <person name="Wang J."/>
        </authorList>
    </citation>
    <scope>NUCLEOTIDE SEQUENCE [LARGE SCALE GENOMIC DNA]</scope>
    <source>
        <strain evidence="12">EC2010</strain>
        <tissue evidence="12">Whole organism of an adult</tissue>
    </source>
</reference>
<evidence type="ECO:0000256" key="5">
    <source>
        <dbReference type="ARBA" id="ARBA00022737"/>
    </source>
</evidence>
<evidence type="ECO:0000256" key="10">
    <source>
        <dbReference type="PROSITE-ProRule" id="PRU00460"/>
    </source>
</evidence>
<evidence type="ECO:0000256" key="7">
    <source>
        <dbReference type="ARBA" id="ARBA00023157"/>
    </source>
</evidence>
<feature type="disulfide bond" evidence="10">
    <location>
        <begin position="34"/>
        <end position="43"/>
    </location>
</feature>
<evidence type="ECO:0000256" key="1">
    <source>
        <dbReference type="ARBA" id="ARBA00004167"/>
    </source>
</evidence>
<gene>
    <name evidence="12" type="ORF">EGW08_011805</name>
</gene>
<dbReference type="SMART" id="SM00181">
    <property type="entry name" value="EGF"/>
    <property type="match status" value="3"/>
</dbReference>
<dbReference type="EMBL" id="RQTK01000391">
    <property type="protein sequence ID" value="RUS80436.1"/>
    <property type="molecule type" value="Genomic_DNA"/>
</dbReference>